<gene>
    <name evidence="8" type="ORF">AWH56_025675</name>
    <name evidence="7" type="ORF">AWH56_03185</name>
</gene>
<feature type="domain" description="Moybdenum cofactor oxidoreductase dimerisation" evidence="6">
    <location>
        <begin position="234"/>
        <end position="338"/>
    </location>
</feature>
<dbReference type="PANTHER" id="PTHR19372:SF7">
    <property type="entry name" value="SULFITE OXIDASE, MITOCHONDRIAL"/>
    <property type="match status" value="1"/>
</dbReference>
<dbReference type="EMBL" id="CP063356">
    <property type="protein sequence ID" value="QOY35992.1"/>
    <property type="molecule type" value="Genomic_DNA"/>
</dbReference>
<dbReference type="Gene3D" id="3.90.420.10">
    <property type="entry name" value="Oxidoreductase, molybdopterin-binding domain"/>
    <property type="match status" value="1"/>
</dbReference>
<evidence type="ECO:0000259" key="6">
    <source>
        <dbReference type="Pfam" id="PF03404"/>
    </source>
</evidence>
<evidence type="ECO:0000259" key="5">
    <source>
        <dbReference type="Pfam" id="PF00174"/>
    </source>
</evidence>
<keyword evidence="3" id="KW-0479">Metal-binding</keyword>
<dbReference type="SUPFAM" id="SSF81296">
    <property type="entry name" value="E set domains"/>
    <property type="match status" value="1"/>
</dbReference>
<name>A0A1S2MGB0_9BACI</name>
<dbReference type="KEGG" id="aia:AWH56_025675"/>
<dbReference type="EMBL" id="LQXD01000010">
    <property type="protein sequence ID" value="OIJ22957.1"/>
    <property type="molecule type" value="Genomic_DNA"/>
</dbReference>
<reference evidence="8 9" key="3">
    <citation type="journal article" date="2019" name="Int. J. Syst. Evol. Microbiol.">
        <title>Anaerobacillus isosaccharinicus sp. nov., an alkaliphilic bacterium which degrades isosaccharinic acid.</title>
        <authorList>
            <person name="Bassil N.M."/>
            <person name="Lloyd J.R."/>
        </authorList>
    </citation>
    <scope>NUCLEOTIDE SEQUENCE [LARGE SCALE GENOMIC DNA]</scope>
    <source>
        <strain evidence="8 9">NB2006</strain>
    </source>
</reference>
<dbReference type="PRINTS" id="PR00407">
    <property type="entry name" value="EUMOPTERIN"/>
</dbReference>
<reference evidence="8 9" key="2">
    <citation type="journal article" date="2017" name="Genome Announc.">
        <title>Draft Genome Sequences of Four Alkaliphilic Bacteria Belonging to the Anaerobacillus Genus.</title>
        <authorList>
            <person name="Bassil N.M."/>
            <person name="Lloyd J.R."/>
        </authorList>
    </citation>
    <scope>NUCLEOTIDE SEQUENCE [LARGE SCALE GENOMIC DNA]</scope>
    <source>
        <strain evidence="8 9">NB2006</strain>
    </source>
</reference>
<dbReference type="GO" id="GO:0006790">
    <property type="term" value="P:sulfur compound metabolic process"/>
    <property type="evidence" value="ECO:0007669"/>
    <property type="project" value="TreeGrafter"/>
</dbReference>
<reference evidence="7 9" key="1">
    <citation type="submission" date="2016-10" db="EMBL/GenBank/DDBJ databases">
        <title>Draft genome sequences of four alkaliphilic bacteria belonging to the Anaerobacillus genus.</title>
        <authorList>
            <person name="Bassil N.M."/>
            <person name="Lloyd J.R."/>
        </authorList>
    </citation>
    <scope>NUCLEOTIDE SEQUENCE [LARGE SCALE GENOMIC DNA]</scope>
    <source>
        <strain evidence="7 9">NB2006</strain>
    </source>
</reference>
<dbReference type="GO" id="GO:0043546">
    <property type="term" value="F:molybdopterin cofactor binding"/>
    <property type="evidence" value="ECO:0007669"/>
    <property type="project" value="TreeGrafter"/>
</dbReference>
<dbReference type="GO" id="GO:0020037">
    <property type="term" value="F:heme binding"/>
    <property type="evidence" value="ECO:0007669"/>
    <property type="project" value="TreeGrafter"/>
</dbReference>
<reference evidence="8" key="4">
    <citation type="submission" date="2020-10" db="EMBL/GenBank/DDBJ databases">
        <authorList>
            <person name="Bassil N.M."/>
            <person name="Lloyd J.R."/>
        </authorList>
    </citation>
    <scope>NUCLEOTIDE SEQUENCE</scope>
    <source>
        <strain evidence="8">NB2006</strain>
    </source>
</reference>
<evidence type="ECO:0000313" key="9">
    <source>
        <dbReference type="Proteomes" id="UP000180175"/>
    </source>
</evidence>
<dbReference type="PANTHER" id="PTHR19372">
    <property type="entry name" value="SULFITE REDUCTASE"/>
    <property type="match status" value="1"/>
</dbReference>
<accession>A0A1S2MGB0</accession>
<dbReference type="InterPro" id="IPR005066">
    <property type="entry name" value="MoCF_OxRdtse_dimer"/>
</dbReference>
<dbReference type="SUPFAM" id="SSF56524">
    <property type="entry name" value="Oxidoreductase molybdopterin-binding domain"/>
    <property type="match status" value="1"/>
</dbReference>
<proteinExistence type="predicted"/>
<dbReference type="AlphaFoldDB" id="A0A1S2MGB0"/>
<feature type="domain" description="Oxidoreductase molybdopterin-binding" evidence="5">
    <location>
        <begin position="41"/>
        <end position="213"/>
    </location>
</feature>
<dbReference type="RefSeq" id="WP_071315770.1">
    <property type="nucleotide sequence ID" value="NZ_CP063356.2"/>
</dbReference>
<keyword evidence="9" id="KW-1185">Reference proteome</keyword>
<protein>
    <submittedName>
        <fullName evidence="7">Sulfite oxidase</fullName>
    </submittedName>
</protein>
<evidence type="ECO:0000313" key="7">
    <source>
        <dbReference type="EMBL" id="OIJ22957.1"/>
    </source>
</evidence>
<keyword evidence="2" id="KW-0500">Molybdenum</keyword>
<evidence type="ECO:0000256" key="1">
    <source>
        <dbReference type="ARBA" id="ARBA00001924"/>
    </source>
</evidence>
<dbReference type="OrthoDB" id="9778777at2"/>
<dbReference type="Gene3D" id="2.60.40.650">
    <property type="match status" value="1"/>
</dbReference>
<sequence length="347" mass="39883">MDDLNKPFLITKSLYPENQETPIKFLPHHLIPTNYHFKRNHFNYPKILTQNFLLPISGEVVKSVTFYFNQIINFPATTFTGLLECAGNNRSKFDPKTFGEQWEEGAISQGRWRGVSLSKLLSQTGLTTDAKEVLFEGYDFGKREDSDNYVPFARSLPLKIALHPDTIIAYEYNDKLLSIKHGFPLRLIVPGWYGMASVKWLKKITVINYPFTGPFQAIDYVYYPKDIEPFPVTTTNVNSIIQYPLNYSILDAGNHTIEGIAWSGEGDITTVEISFDGLHWSNAVLLKNTTEPYTWTKWKYQWNALEGEYTIFCRATDSKGRRQPMNAFWNKKGYGYNATPKAHVKIT</sequence>
<evidence type="ECO:0000256" key="4">
    <source>
        <dbReference type="ARBA" id="ARBA00023002"/>
    </source>
</evidence>
<dbReference type="GO" id="GO:0030151">
    <property type="term" value="F:molybdenum ion binding"/>
    <property type="evidence" value="ECO:0007669"/>
    <property type="project" value="InterPro"/>
</dbReference>
<organism evidence="7 9">
    <name type="scientific">Anaerobacillus isosaccharinicus</name>
    <dbReference type="NCBI Taxonomy" id="1532552"/>
    <lineage>
        <taxon>Bacteria</taxon>
        <taxon>Bacillati</taxon>
        <taxon>Bacillota</taxon>
        <taxon>Bacilli</taxon>
        <taxon>Bacillales</taxon>
        <taxon>Bacillaceae</taxon>
        <taxon>Anaerobacillus</taxon>
    </lineage>
</organism>
<dbReference type="Pfam" id="PF00174">
    <property type="entry name" value="Oxidored_molyb"/>
    <property type="match status" value="1"/>
</dbReference>
<evidence type="ECO:0000256" key="3">
    <source>
        <dbReference type="ARBA" id="ARBA00022723"/>
    </source>
</evidence>
<dbReference type="InterPro" id="IPR036374">
    <property type="entry name" value="OxRdtase_Mopterin-bd_sf"/>
</dbReference>
<dbReference type="InterPro" id="IPR014756">
    <property type="entry name" value="Ig_E-set"/>
</dbReference>
<evidence type="ECO:0000256" key="2">
    <source>
        <dbReference type="ARBA" id="ARBA00022505"/>
    </source>
</evidence>
<dbReference type="InterPro" id="IPR000572">
    <property type="entry name" value="OxRdtase_Mopterin-bd_dom"/>
</dbReference>
<evidence type="ECO:0000313" key="8">
    <source>
        <dbReference type="EMBL" id="QOY35992.1"/>
    </source>
</evidence>
<dbReference type="Pfam" id="PF03404">
    <property type="entry name" value="Mo-co_dimer"/>
    <property type="match status" value="1"/>
</dbReference>
<comment type="cofactor">
    <cofactor evidence="1">
        <name>Mo-molybdopterin</name>
        <dbReference type="ChEBI" id="CHEBI:71302"/>
    </cofactor>
</comment>
<dbReference type="InterPro" id="IPR008335">
    <property type="entry name" value="Mopterin_OxRdtase_euk"/>
</dbReference>
<dbReference type="Proteomes" id="UP000180175">
    <property type="component" value="Chromosome"/>
</dbReference>
<dbReference type="GO" id="GO:0008482">
    <property type="term" value="F:sulfite oxidase activity"/>
    <property type="evidence" value="ECO:0007669"/>
    <property type="project" value="TreeGrafter"/>
</dbReference>
<dbReference type="CDD" id="cd02110">
    <property type="entry name" value="SO_family_Moco_dimer"/>
    <property type="match status" value="1"/>
</dbReference>
<keyword evidence="4" id="KW-0560">Oxidoreductase</keyword>